<dbReference type="Pfam" id="PF08239">
    <property type="entry name" value="SH3_3"/>
    <property type="match status" value="1"/>
</dbReference>
<sequence length="86" mass="9413">MAPTASAANGLPANCSQVYRVGYKTTTAVNLRTGPGTKYKSRGILSKGTRFNEYCTKDFLWYYGKVASSANKGKKGWVSAYYIDPN</sequence>
<proteinExistence type="predicted"/>
<dbReference type="PROSITE" id="PS51781">
    <property type="entry name" value="SH3B"/>
    <property type="match status" value="1"/>
</dbReference>
<protein>
    <submittedName>
        <fullName evidence="2">SH3 domain-containing protein</fullName>
    </submittedName>
</protein>
<dbReference type="EMBL" id="CP108140">
    <property type="protein sequence ID" value="WTP87706.1"/>
    <property type="molecule type" value="Genomic_DNA"/>
</dbReference>
<accession>A0AAU1HYM8</accession>
<name>A0AAU1HYM8_9ACTN</name>
<gene>
    <name evidence="2" type="ORF">OG477_21125</name>
</gene>
<dbReference type="InterPro" id="IPR003646">
    <property type="entry name" value="SH3-like_bac-type"/>
</dbReference>
<dbReference type="AlphaFoldDB" id="A0AAU1HYM8"/>
<evidence type="ECO:0000313" key="2">
    <source>
        <dbReference type="EMBL" id="WTP87706.1"/>
    </source>
</evidence>
<organism evidence="2">
    <name type="scientific">Streptomyces sp. NBC_00180</name>
    <dbReference type="NCBI Taxonomy" id="2903632"/>
    <lineage>
        <taxon>Bacteria</taxon>
        <taxon>Bacillati</taxon>
        <taxon>Actinomycetota</taxon>
        <taxon>Actinomycetes</taxon>
        <taxon>Kitasatosporales</taxon>
        <taxon>Streptomycetaceae</taxon>
        <taxon>Streptomyces</taxon>
    </lineage>
</organism>
<reference evidence="2" key="1">
    <citation type="submission" date="2022-10" db="EMBL/GenBank/DDBJ databases">
        <title>The complete genomes of actinobacterial strains from the NBC collection.</title>
        <authorList>
            <person name="Joergensen T.S."/>
            <person name="Alvarez Arevalo M."/>
            <person name="Sterndorff E.B."/>
            <person name="Faurdal D."/>
            <person name="Vuksanovic O."/>
            <person name="Mourched A.-S."/>
            <person name="Charusanti P."/>
            <person name="Shaw S."/>
            <person name="Blin K."/>
            <person name="Weber T."/>
        </authorList>
    </citation>
    <scope>NUCLEOTIDE SEQUENCE</scope>
    <source>
        <strain evidence="2">NBC 00180</strain>
    </source>
</reference>
<dbReference type="Gene3D" id="2.30.30.40">
    <property type="entry name" value="SH3 Domains"/>
    <property type="match status" value="1"/>
</dbReference>
<feature type="domain" description="SH3b" evidence="1">
    <location>
        <begin position="16"/>
        <end position="86"/>
    </location>
</feature>
<evidence type="ECO:0000259" key="1">
    <source>
        <dbReference type="PROSITE" id="PS51781"/>
    </source>
</evidence>